<organism evidence="1">
    <name type="scientific">marine sediment metagenome</name>
    <dbReference type="NCBI Taxonomy" id="412755"/>
    <lineage>
        <taxon>unclassified sequences</taxon>
        <taxon>metagenomes</taxon>
        <taxon>ecological metagenomes</taxon>
    </lineage>
</organism>
<comment type="caution">
    <text evidence="1">The sequence shown here is derived from an EMBL/GenBank/DDBJ whole genome shotgun (WGS) entry which is preliminary data.</text>
</comment>
<protein>
    <recommendedName>
        <fullName evidence="2">BppU N-terminal domain-containing protein</fullName>
    </recommendedName>
</protein>
<sequence length="118" mass="12784">MAQPPTRLKRGDRSPIFDSVMRDRDGNPISLLGATARFLMRDATDRSNVVIVAPATIVNPLAVAPDPDLGRITYSWSATDTVTPGKFEAEVEVTFAGGIVETFPNVGYHDVIIEQDIA</sequence>
<proteinExistence type="predicted"/>
<name>A0A0F9TY59_9ZZZZ</name>
<gene>
    <name evidence="1" type="ORF">LCGC14_0273720</name>
</gene>
<reference evidence="1" key="1">
    <citation type="journal article" date="2015" name="Nature">
        <title>Complex archaea that bridge the gap between prokaryotes and eukaryotes.</title>
        <authorList>
            <person name="Spang A."/>
            <person name="Saw J.H."/>
            <person name="Jorgensen S.L."/>
            <person name="Zaremba-Niedzwiedzka K."/>
            <person name="Martijn J."/>
            <person name="Lind A.E."/>
            <person name="van Eijk R."/>
            <person name="Schleper C."/>
            <person name="Guy L."/>
            <person name="Ettema T.J."/>
        </authorList>
    </citation>
    <scope>NUCLEOTIDE SEQUENCE</scope>
</reference>
<evidence type="ECO:0000313" key="1">
    <source>
        <dbReference type="EMBL" id="KKN85960.1"/>
    </source>
</evidence>
<dbReference type="EMBL" id="LAZR01000153">
    <property type="protein sequence ID" value="KKN85960.1"/>
    <property type="molecule type" value="Genomic_DNA"/>
</dbReference>
<evidence type="ECO:0008006" key="2">
    <source>
        <dbReference type="Google" id="ProtNLM"/>
    </source>
</evidence>
<dbReference type="AlphaFoldDB" id="A0A0F9TY59"/>
<accession>A0A0F9TY59</accession>